<protein>
    <recommendedName>
        <fullName evidence="6">Ketoreductase domain-containing protein</fullName>
    </recommendedName>
</protein>
<dbReference type="SMART" id="SM00822">
    <property type="entry name" value="PKS_KR"/>
    <property type="match status" value="1"/>
</dbReference>
<gene>
    <name evidence="7" type="ORF">PMAYCL1PPCAC_03797</name>
</gene>
<proteinExistence type="inferred from homology"/>
<evidence type="ECO:0000313" key="7">
    <source>
        <dbReference type="EMBL" id="GMR33602.1"/>
    </source>
</evidence>
<evidence type="ECO:0000256" key="4">
    <source>
        <dbReference type="RuleBase" id="RU000363"/>
    </source>
</evidence>
<comment type="caution">
    <text evidence="7">The sequence shown here is derived from an EMBL/GenBank/DDBJ whole genome shotgun (WGS) entry which is preliminary data.</text>
</comment>
<feature type="domain" description="Ketoreductase" evidence="6">
    <location>
        <begin position="53"/>
        <end position="234"/>
    </location>
</feature>
<accession>A0AAN5C8A8</accession>
<dbReference type="PROSITE" id="PS00061">
    <property type="entry name" value="ADH_SHORT"/>
    <property type="match status" value="1"/>
</dbReference>
<keyword evidence="5" id="KW-0472">Membrane</keyword>
<dbReference type="InterPro" id="IPR036291">
    <property type="entry name" value="NAD(P)-bd_dom_sf"/>
</dbReference>
<dbReference type="InterPro" id="IPR020904">
    <property type="entry name" value="Sc_DH/Rdtase_CS"/>
</dbReference>
<name>A0AAN5C8A8_9BILA</name>
<dbReference type="Proteomes" id="UP001328107">
    <property type="component" value="Unassembled WGS sequence"/>
</dbReference>
<reference evidence="8" key="1">
    <citation type="submission" date="2022-10" db="EMBL/GenBank/DDBJ databases">
        <title>Genome assembly of Pristionchus species.</title>
        <authorList>
            <person name="Yoshida K."/>
            <person name="Sommer R.J."/>
        </authorList>
    </citation>
    <scope>NUCLEOTIDE SEQUENCE [LARGE SCALE GENOMIC DNA]</scope>
    <source>
        <strain evidence="8">RS5460</strain>
    </source>
</reference>
<dbReference type="PRINTS" id="PR00081">
    <property type="entry name" value="GDHRDH"/>
</dbReference>
<evidence type="ECO:0000259" key="6">
    <source>
        <dbReference type="SMART" id="SM00822"/>
    </source>
</evidence>
<evidence type="ECO:0000256" key="1">
    <source>
        <dbReference type="ARBA" id="ARBA00006484"/>
    </source>
</evidence>
<dbReference type="GO" id="GO:0016020">
    <property type="term" value="C:membrane"/>
    <property type="evidence" value="ECO:0007669"/>
    <property type="project" value="TreeGrafter"/>
</dbReference>
<sequence length="314" mass="34324">SLSLSCSRMDLSAVNPLVAGALLAPFGAYALVQLARLAVPGPHRQSRFSFKDKTVLITGASSGLGAALARELYTRGARLILVARSIDKLKAICESIKESGPGHEPVYAYLDLAEPEKVDELVKLSHDGRIDCLVNNAGISMRGSVAETDMAVQRKVMETNYFGQVAVTRALLPFIPDDGAIVVTSSMQGKMALPYRSAYGASKHAVQAFFDSLRAEERFGLHILVVSAGYIATELGNNALDASGRPTGVTDAHASSLKPEEAARQIADATERRKPELLMAPLLHRFTVFLRYWWPSLYFYSVWKRHVMSEKKKE</sequence>
<keyword evidence="5" id="KW-1133">Transmembrane helix</keyword>
<dbReference type="AlphaFoldDB" id="A0AAN5C8A8"/>
<feature type="transmembrane region" description="Helical" evidence="5">
    <location>
        <begin position="17"/>
        <end position="39"/>
    </location>
</feature>
<dbReference type="Gene3D" id="3.40.50.720">
    <property type="entry name" value="NAD(P)-binding Rossmann-like Domain"/>
    <property type="match status" value="1"/>
</dbReference>
<evidence type="ECO:0000313" key="8">
    <source>
        <dbReference type="Proteomes" id="UP001328107"/>
    </source>
</evidence>
<comment type="function">
    <text evidence="3">Putative oxidoreductase.</text>
</comment>
<evidence type="ECO:0000256" key="5">
    <source>
        <dbReference type="SAM" id="Phobius"/>
    </source>
</evidence>
<keyword evidence="5" id="KW-0812">Transmembrane</keyword>
<evidence type="ECO:0000256" key="3">
    <source>
        <dbReference type="ARBA" id="ARBA00037096"/>
    </source>
</evidence>
<evidence type="ECO:0000256" key="2">
    <source>
        <dbReference type="ARBA" id="ARBA00023002"/>
    </source>
</evidence>
<feature type="non-terminal residue" evidence="7">
    <location>
        <position position="1"/>
    </location>
</feature>
<dbReference type="PANTHER" id="PTHR44196">
    <property type="entry name" value="DEHYDROGENASE/REDUCTASE SDR FAMILY MEMBER 7B"/>
    <property type="match status" value="1"/>
</dbReference>
<dbReference type="EMBL" id="BTRK01000001">
    <property type="protein sequence ID" value="GMR33602.1"/>
    <property type="molecule type" value="Genomic_DNA"/>
</dbReference>
<dbReference type="InterPro" id="IPR057326">
    <property type="entry name" value="KR_dom"/>
</dbReference>
<dbReference type="GO" id="GO:0006629">
    <property type="term" value="P:lipid metabolic process"/>
    <property type="evidence" value="ECO:0007669"/>
    <property type="project" value="UniProtKB-ARBA"/>
</dbReference>
<comment type="similarity">
    <text evidence="1 4">Belongs to the short-chain dehydrogenases/reductases (SDR) family.</text>
</comment>
<keyword evidence="8" id="KW-1185">Reference proteome</keyword>
<organism evidence="7 8">
    <name type="scientific">Pristionchus mayeri</name>
    <dbReference type="NCBI Taxonomy" id="1317129"/>
    <lineage>
        <taxon>Eukaryota</taxon>
        <taxon>Metazoa</taxon>
        <taxon>Ecdysozoa</taxon>
        <taxon>Nematoda</taxon>
        <taxon>Chromadorea</taxon>
        <taxon>Rhabditida</taxon>
        <taxon>Rhabditina</taxon>
        <taxon>Diplogasteromorpha</taxon>
        <taxon>Diplogasteroidea</taxon>
        <taxon>Neodiplogasteridae</taxon>
        <taxon>Pristionchus</taxon>
    </lineage>
</organism>
<dbReference type="PRINTS" id="PR00080">
    <property type="entry name" value="SDRFAMILY"/>
</dbReference>
<dbReference type="SUPFAM" id="SSF51735">
    <property type="entry name" value="NAD(P)-binding Rossmann-fold domains"/>
    <property type="match status" value="1"/>
</dbReference>
<keyword evidence="2" id="KW-0560">Oxidoreductase</keyword>
<dbReference type="InterPro" id="IPR002347">
    <property type="entry name" value="SDR_fam"/>
</dbReference>
<dbReference type="GO" id="GO:0016491">
    <property type="term" value="F:oxidoreductase activity"/>
    <property type="evidence" value="ECO:0007669"/>
    <property type="project" value="UniProtKB-KW"/>
</dbReference>
<dbReference type="PANTHER" id="PTHR44196:SF1">
    <property type="entry name" value="DEHYDROGENASE_REDUCTASE SDR FAMILY MEMBER 7B"/>
    <property type="match status" value="1"/>
</dbReference>
<dbReference type="Pfam" id="PF00106">
    <property type="entry name" value="adh_short"/>
    <property type="match status" value="1"/>
</dbReference>